<dbReference type="EMBL" id="QGDL01000009">
    <property type="protein sequence ID" value="PWJ28198.1"/>
    <property type="molecule type" value="Genomic_DNA"/>
</dbReference>
<evidence type="ECO:0000256" key="1">
    <source>
        <dbReference type="ARBA" id="ARBA00008875"/>
    </source>
</evidence>
<keyword evidence="6" id="KW-0326">Glycosidase</keyword>
<dbReference type="InterPro" id="IPR014710">
    <property type="entry name" value="RmlC-like_jellyroll"/>
</dbReference>
<keyword evidence="10" id="KW-1185">Reference proteome</keyword>
<dbReference type="Pfam" id="PF12833">
    <property type="entry name" value="HTH_18"/>
    <property type="match status" value="1"/>
</dbReference>
<keyword evidence="5" id="KW-0804">Transcription</keyword>
<dbReference type="InterPro" id="IPR011051">
    <property type="entry name" value="RmlC_Cupin_sf"/>
</dbReference>
<dbReference type="GO" id="GO:0004553">
    <property type="term" value="F:hydrolase activity, hydrolyzing O-glycosyl compounds"/>
    <property type="evidence" value="ECO:0007669"/>
    <property type="project" value="InterPro"/>
</dbReference>
<evidence type="ECO:0000256" key="7">
    <source>
        <dbReference type="SAM" id="MobiDB-lite"/>
    </source>
</evidence>
<keyword evidence="4 9" id="KW-0238">DNA-binding</keyword>
<evidence type="ECO:0000256" key="3">
    <source>
        <dbReference type="ARBA" id="ARBA00023015"/>
    </source>
</evidence>
<dbReference type="InterPro" id="IPR017853">
    <property type="entry name" value="GH"/>
</dbReference>
<proteinExistence type="inferred from homology"/>
<dbReference type="Gene3D" id="2.60.120.10">
    <property type="entry name" value="Jelly Rolls"/>
    <property type="match status" value="1"/>
</dbReference>
<evidence type="ECO:0000256" key="2">
    <source>
        <dbReference type="ARBA" id="ARBA00022801"/>
    </source>
</evidence>
<dbReference type="Pfam" id="PF07883">
    <property type="entry name" value="Cupin_2"/>
    <property type="match status" value="1"/>
</dbReference>
<protein>
    <submittedName>
        <fullName evidence="9">AraC-like DNA-binding protein</fullName>
    </submittedName>
</protein>
<keyword evidence="2" id="KW-0378">Hydrolase</keyword>
<comment type="caution">
    <text evidence="9">The sequence shown here is derived from an EMBL/GenBank/DDBJ whole genome shotgun (WGS) entry which is preliminary data.</text>
</comment>
<dbReference type="InterPro" id="IPR049166">
    <property type="entry name" value="GH39_cat"/>
</dbReference>
<dbReference type="InterPro" id="IPR018060">
    <property type="entry name" value="HTH_AraC"/>
</dbReference>
<dbReference type="SMART" id="SM00342">
    <property type="entry name" value="HTH_ARAC"/>
    <property type="match status" value="1"/>
</dbReference>
<dbReference type="Gene3D" id="2.60.40.1500">
    <property type="entry name" value="Glycosyl hydrolase domain, family 39"/>
    <property type="match status" value="1"/>
</dbReference>
<evidence type="ECO:0000313" key="10">
    <source>
        <dbReference type="Proteomes" id="UP000245845"/>
    </source>
</evidence>
<dbReference type="InterPro" id="IPR000514">
    <property type="entry name" value="Glyco_hydro_39"/>
</dbReference>
<feature type="region of interest" description="Disordered" evidence="7">
    <location>
        <begin position="265"/>
        <end position="285"/>
    </location>
</feature>
<feature type="domain" description="HTH araC/xylS-type" evidence="8">
    <location>
        <begin position="174"/>
        <end position="272"/>
    </location>
</feature>
<dbReference type="InterPro" id="IPR009057">
    <property type="entry name" value="Homeodomain-like_sf"/>
</dbReference>
<comment type="similarity">
    <text evidence="1">Belongs to the glycosyl hydrolase 39 family.</text>
</comment>
<dbReference type="Proteomes" id="UP000245845">
    <property type="component" value="Unassembled WGS sequence"/>
</dbReference>
<dbReference type="PROSITE" id="PS01124">
    <property type="entry name" value="HTH_ARAC_FAMILY_2"/>
    <property type="match status" value="1"/>
</dbReference>
<dbReference type="AlphaFoldDB" id="A0A2Y9CA95"/>
<dbReference type="OrthoDB" id="9776971at2"/>
<dbReference type="SUPFAM" id="SSF46689">
    <property type="entry name" value="Homeodomain-like"/>
    <property type="match status" value="1"/>
</dbReference>
<evidence type="ECO:0000256" key="6">
    <source>
        <dbReference type="ARBA" id="ARBA00023295"/>
    </source>
</evidence>
<dbReference type="PANTHER" id="PTHR43280">
    <property type="entry name" value="ARAC-FAMILY TRANSCRIPTIONAL REGULATOR"/>
    <property type="match status" value="1"/>
</dbReference>
<organism evidence="9 10">
    <name type="scientific">Faecalicatena orotica</name>
    <dbReference type="NCBI Taxonomy" id="1544"/>
    <lineage>
        <taxon>Bacteria</taxon>
        <taxon>Bacillati</taxon>
        <taxon>Bacillota</taxon>
        <taxon>Clostridia</taxon>
        <taxon>Lachnospirales</taxon>
        <taxon>Lachnospiraceae</taxon>
        <taxon>Faecalicatena</taxon>
    </lineage>
</organism>
<dbReference type="Gene3D" id="3.20.20.80">
    <property type="entry name" value="Glycosidases"/>
    <property type="match status" value="1"/>
</dbReference>
<dbReference type="GO" id="GO:0043565">
    <property type="term" value="F:sequence-specific DNA binding"/>
    <property type="evidence" value="ECO:0007669"/>
    <property type="project" value="InterPro"/>
</dbReference>
<keyword evidence="3" id="KW-0805">Transcription regulation</keyword>
<dbReference type="Pfam" id="PF01229">
    <property type="entry name" value="Glyco_hydro_39"/>
    <property type="match status" value="1"/>
</dbReference>
<name>A0A2Y9CA95_9FIRM</name>
<evidence type="ECO:0000256" key="5">
    <source>
        <dbReference type="ARBA" id="ARBA00023163"/>
    </source>
</evidence>
<dbReference type="Gene3D" id="1.10.10.60">
    <property type="entry name" value="Homeodomain-like"/>
    <property type="match status" value="2"/>
</dbReference>
<dbReference type="SUPFAM" id="SSF51011">
    <property type="entry name" value="Glycosyl hydrolase domain"/>
    <property type="match status" value="1"/>
</dbReference>
<dbReference type="InterPro" id="IPR018062">
    <property type="entry name" value="HTH_AraC-typ_CS"/>
</dbReference>
<dbReference type="SUPFAM" id="SSF51182">
    <property type="entry name" value="RmlC-like cupins"/>
    <property type="match status" value="1"/>
</dbReference>
<dbReference type="CDD" id="cd02209">
    <property type="entry name" value="cupin_XRE_C"/>
    <property type="match status" value="1"/>
</dbReference>
<dbReference type="PRINTS" id="PR00745">
    <property type="entry name" value="GLHYDRLASE39"/>
</dbReference>
<evidence type="ECO:0000313" key="9">
    <source>
        <dbReference type="EMBL" id="PWJ28198.1"/>
    </source>
</evidence>
<dbReference type="SUPFAM" id="SSF51445">
    <property type="entry name" value="(Trans)glycosidases"/>
    <property type="match status" value="1"/>
</dbReference>
<dbReference type="InterPro" id="IPR013096">
    <property type="entry name" value="Cupin_2"/>
</dbReference>
<dbReference type="PROSITE" id="PS00041">
    <property type="entry name" value="HTH_ARAC_FAMILY_1"/>
    <property type="match status" value="1"/>
</dbReference>
<evidence type="ECO:0000259" key="8">
    <source>
        <dbReference type="PROSITE" id="PS01124"/>
    </source>
</evidence>
<dbReference type="GO" id="GO:0003700">
    <property type="term" value="F:DNA-binding transcription factor activity"/>
    <property type="evidence" value="ECO:0007669"/>
    <property type="project" value="InterPro"/>
</dbReference>
<gene>
    <name evidence="9" type="ORF">A8806_10977</name>
</gene>
<sequence length="821" mass="96035">MDLQIISSSQNLPYRIEIKSPSQEEQHIHPELELVFILKGSVEYSVDYKKYILNQRDFFFVNSLELHHINSYSSESRILCIHIDLLAFTRFYPGITDYPFQYRDTLNNREHTVYKNIYAQLHTLLYQLVEKPDTFLLLSMSCITNILIELCESCINMQTSELYVKKDEKRTRIINILSYLNENYSETITLDMLSEKFSLSKPYLSKYFKTVMGTGFLDYVNRLRIHKSLDMLCNTEERIIDIALANGFNTQKSYSRVFQKEFGQSPSEYRTKNRSSKKSPDPDLIKPVTRENLIQDFPPGKQVPYTLPDEEIRTVNIGFNLKTAVDWPLKQIWNRTLFLGSASLCLHRKVQNEIRELTAEIPFQYIRFYGIFSDDIFFCRESKDGTYTYFWEEIDELLDFICNLSLKPFFVFGPSCGFFATKRELLGIVPQNYAILASGKKWGLILSDFCSHCIERYGRQEVNSWKFQVWSLPSEGAMRTSETAHDFFRFMKKTYLTIRQILPQVQIGSPALLPDYEEDWLDSFFTYCREEHIQFDFMNVYLYTPTNPLNLNHHYYAPSGLTDADFTDSQNYFNESTLKIIHCMQRNQCTAPLIASEWNINDYPQDYCRDTVFMLSYLLHTHLNAPRQIDEIIYSLMQDYPNELIPSGETFYGGPGFLTSAGLKKPAYTGLWFLNQLGDKEIFRGDSYIITRSGEQYQFIFYNYCYFSRTFLSGDKDLLSSFDRYNIYEKGETLKLNLVLNLESGNYKTEAYLLDRLHGSVYDAWMNMGHPDSISGSVHKYLKSKDGPLLFIETKQVKENLLIEQDVPVHGAVLLLIEKLS</sequence>
<dbReference type="PANTHER" id="PTHR43280:SF28">
    <property type="entry name" value="HTH-TYPE TRANSCRIPTIONAL ACTIVATOR RHAS"/>
    <property type="match status" value="1"/>
</dbReference>
<evidence type="ECO:0000256" key="4">
    <source>
        <dbReference type="ARBA" id="ARBA00023125"/>
    </source>
</evidence>
<reference evidence="9 10" key="1">
    <citation type="submission" date="2018-05" db="EMBL/GenBank/DDBJ databases">
        <title>The Hungate 1000. A catalogue of reference genomes from the rumen microbiome.</title>
        <authorList>
            <person name="Kelly W."/>
        </authorList>
    </citation>
    <scope>NUCLEOTIDE SEQUENCE [LARGE SCALE GENOMIC DNA]</scope>
    <source>
        <strain evidence="9 10">NLAE-zl-C242</strain>
    </source>
</reference>
<dbReference type="RefSeq" id="WP_109732010.1">
    <property type="nucleotide sequence ID" value="NZ_BAAACK010000009.1"/>
</dbReference>
<accession>A0A2Y9CA95</accession>
<dbReference type="GO" id="GO:0005975">
    <property type="term" value="P:carbohydrate metabolic process"/>
    <property type="evidence" value="ECO:0007669"/>
    <property type="project" value="InterPro"/>
</dbReference>